<dbReference type="InterPro" id="IPR010982">
    <property type="entry name" value="Lambda_DNA-bd_dom_sf"/>
</dbReference>
<dbReference type="GO" id="GO:0003677">
    <property type="term" value="F:DNA binding"/>
    <property type="evidence" value="ECO:0007669"/>
    <property type="project" value="InterPro"/>
</dbReference>
<dbReference type="AlphaFoldDB" id="A0A9X4NIZ9"/>
<evidence type="ECO:0000259" key="1">
    <source>
        <dbReference type="PROSITE" id="PS50943"/>
    </source>
</evidence>
<proteinExistence type="predicted"/>
<comment type="caution">
    <text evidence="2">The sequence shown here is derived from an EMBL/GenBank/DDBJ whole genome shotgun (WGS) entry which is preliminary data.</text>
</comment>
<sequence length="104" mass="12544">MRENNLFYNRLLEQVRLRNTSINQIERELGYPRNALHNYKLGREPSATRLVELANYFDVSPQYLIGENNEIPERSLEMFFKKLSIKDKKEILRISVLWFLKQIK</sequence>
<evidence type="ECO:0000313" key="2">
    <source>
        <dbReference type="EMBL" id="MDG4984327.1"/>
    </source>
</evidence>
<reference evidence="2" key="2">
    <citation type="journal article" date="2023" name="Food Microbiol.">
        <title>Evaluation of the fermentation potential of lactic acid bacteria isolated from herbs, fruits and vegetables as starter cultures in nut-based milk alternatives.</title>
        <authorList>
            <person name="Huang W."/>
            <person name="Dong A."/>
            <person name="Pham H.T."/>
            <person name="Zhou C."/>
            <person name="Huo Z."/>
            <person name="Watjen A.P."/>
            <person name="Prakash S."/>
            <person name="Bang-Berthelsen C.H."/>
            <person name="Turner M.S."/>
        </authorList>
    </citation>
    <scope>NUCLEOTIDE SEQUENCE</scope>
    <source>
        <strain evidence="2">3</strain>
    </source>
</reference>
<evidence type="ECO:0000313" key="3">
    <source>
        <dbReference type="Proteomes" id="UP001152614"/>
    </source>
</evidence>
<accession>A0A9X4NIZ9</accession>
<dbReference type="Proteomes" id="UP001152614">
    <property type="component" value="Unassembled WGS sequence"/>
</dbReference>
<protein>
    <submittedName>
        <fullName evidence="2">Helix-turn-helix domain-containing protein</fullName>
    </submittedName>
</protein>
<name>A0A9X4NIZ9_9LACT</name>
<dbReference type="SUPFAM" id="SSF47413">
    <property type="entry name" value="lambda repressor-like DNA-binding domains"/>
    <property type="match status" value="1"/>
</dbReference>
<dbReference type="RefSeq" id="WP_058206171.1">
    <property type="nucleotide sequence ID" value="NZ_JAOWLJ010000003.1"/>
</dbReference>
<dbReference type="EMBL" id="JAOWLY010000009">
    <property type="protein sequence ID" value="MDG4984327.1"/>
    <property type="molecule type" value="Genomic_DNA"/>
</dbReference>
<dbReference type="SMART" id="SM00530">
    <property type="entry name" value="HTH_XRE"/>
    <property type="match status" value="1"/>
</dbReference>
<reference evidence="2" key="1">
    <citation type="submission" date="2022-10" db="EMBL/GenBank/DDBJ databases">
        <authorList>
            <person name="Turner M.S."/>
            <person name="Huang W."/>
        </authorList>
    </citation>
    <scope>NUCLEOTIDE SEQUENCE</scope>
    <source>
        <strain evidence="2">3</strain>
    </source>
</reference>
<dbReference type="Gene3D" id="1.10.260.40">
    <property type="entry name" value="lambda repressor-like DNA-binding domains"/>
    <property type="match status" value="1"/>
</dbReference>
<organism evidence="2 3">
    <name type="scientific">Lactococcus lactis</name>
    <dbReference type="NCBI Taxonomy" id="1358"/>
    <lineage>
        <taxon>Bacteria</taxon>
        <taxon>Bacillati</taxon>
        <taxon>Bacillota</taxon>
        <taxon>Bacilli</taxon>
        <taxon>Lactobacillales</taxon>
        <taxon>Streptococcaceae</taxon>
        <taxon>Lactococcus</taxon>
    </lineage>
</organism>
<dbReference type="PROSITE" id="PS50943">
    <property type="entry name" value="HTH_CROC1"/>
    <property type="match status" value="1"/>
</dbReference>
<gene>
    <name evidence="2" type="ORF">OGZ51_09240</name>
</gene>
<feature type="domain" description="HTH cro/C1-type" evidence="1">
    <location>
        <begin position="21"/>
        <end position="64"/>
    </location>
</feature>
<dbReference type="InterPro" id="IPR001387">
    <property type="entry name" value="Cro/C1-type_HTH"/>
</dbReference>
<dbReference type="Pfam" id="PF12844">
    <property type="entry name" value="HTH_19"/>
    <property type="match status" value="1"/>
</dbReference>